<dbReference type="EMBL" id="QZAJ01000995">
    <property type="protein sequence ID" value="THW04291.1"/>
    <property type="molecule type" value="Genomic_DNA"/>
</dbReference>
<gene>
    <name evidence="1" type="ORF">D6D24_10581</name>
</gene>
<reference evidence="1 2" key="1">
    <citation type="submission" date="2018-10" db="EMBL/GenBank/DDBJ databases">
        <title>Fifty Aureobasidium pullulans genomes reveal a recombining polyextremotolerant generalist.</title>
        <authorList>
            <person name="Gostincar C."/>
            <person name="Turk M."/>
            <person name="Zajc J."/>
            <person name="Gunde-Cimerman N."/>
        </authorList>
    </citation>
    <scope>NUCLEOTIDE SEQUENCE [LARGE SCALE GENOMIC DNA]</scope>
    <source>
        <strain evidence="1 2">EXF-11318</strain>
    </source>
</reference>
<evidence type="ECO:0000313" key="1">
    <source>
        <dbReference type="EMBL" id="THW04291.1"/>
    </source>
</evidence>
<name>A0A4S8UZZ6_AURPU</name>
<sequence length="121" mass="13554">MSFHNAKRYNMSRARTHVVVMKTLFMEKLAFRAMWTVAKPVIRYAMAISPEEISKRILYLALLALPPRDALSATEKGSRKPATSTNGVIGSRAYACKHDAKTINLISKYKGLKAAKINEKV</sequence>
<evidence type="ECO:0000313" key="2">
    <source>
        <dbReference type="Proteomes" id="UP000308014"/>
    </source>
</evidence>
<dbReference type="AlphaFoldDB" id="A0A4S8UZZ6"/>
<comment type="caution">
    <text evidence="1">The sequence shown here is derived from an EMBL/GenBank/DDBJ whole genome shotgun (WGS) entry which is preliminary data.</text>
</comment>
<proteinExistence type="predicted"/>
<dbReference type="Proteomes" id="UP000308014">
    <property type="component" value="Unassembled WGS sequence"/>
</dbReference>
<accession>A0A4S8UZZ6</accession>
<organism evidence="1 2">
    <name type="scientific">Aureobasidium pullulans</name>
    <name type="common">Black yeast</name>
    <name type="synonym">Pullularia pullulans</name>
    <dbReference type="NCBI Taxonomy" id="5580"/>
    <lineage>
        <taxon>Eukaryota</taxon>
        <taxon>Fungi</taxon>
        <taxon>Dikarya</taxon>
        <taxon>Ascomycota</taxon>
        <taxon>Pezizomycotina</taxon>
        <taxon>Dothideomycetes</taxon>
        <taxon>Dothideomycetidae</taxon>
        <taxon>Dothideales</taxon>
        <taxon>Saccotheciaceae</taxon>
        <taxon>Aureobasidium</taxon>
    </lineage>
</organism>
<protein>
    <submittedName>
        <fullName evidence="1">Uncharacterized protein</fullName>
    </submittedName>
</protein>